<gene>
    <name evidence="1" type="ORF">QFC24_004544</name>
</gene>
<proteinExistence type="predicted"/>
<accession>A0ACC2XFZ6</accession>
<organism evidence="1 2">
    <name type="scientific">Naganishia onofrii</name>
    <dbReference type="NCBI Taxonomy" id="1851511"/>
    <lineage>
        <taxon>Eukaryota</taxon>
        <taxon>Fungi</taxon>
        <taxon>Dikarya</taxon>
        <taxon>Basidiomycota</taxon>
        <taxon>Agaricomycotina</taxon>
        <taxon>Tremellomycetes</taxon>
        <taxon>Filobasidiales</taxon>
        <taxon>Filobasidiaceae</taxon>
        <taxon>Naganishia</taxon>
    </lineage>
</organism>
<comment type="caution">
    <text evidence="1">The sequence shown here is derived from an EMBL/GenBank/DDBJ whole genome shotgun (WGS) entry which is preliminary data.</text>
</comment>
<evidence type="ECO:0000313" key="1">
    <source>
        <dbReference type="EMBL" id="KAJ9121961.1"/>
    </source>
</evidence>
<keyword evidence="2" id="KW-1185">Reference proteome</keyword>
<dbReference type="Proteomes" id="UP001234202">
    <property type="component" value="Unassembled WGS sequence"/>
</dbReference>
<name>A0ACC2XFZ6_9TREE</name>
<dbReference type="EMBL" id="JASBWV010000016">
    <property type="protein sequence ID" value="KAJ9121961.1"/>
    <property type="molecule type" value="Genomic_DNA"/>
</dbReference>
<sequence length="157" mass="16958">MAGAQRSPTPPSPQLRRRKRSLSPSPSPSTPTEEDDDTSSSSRSHASAYPDSPPPLPPVTTTDDAQYPRNTRRRTASSPGSVTSDVSEGEDGLEGGSMMTEPLNDGHHETEDERRGVRVAGRGGAVVGEEVWTRRRRRNTGTRMNPLEGSSYAADEE</sequence>
<protein>
    <submittedName>
        <fullName evidence="1">Uncharacterized protein</fullName>
    </submittedName>
</protein>
<evidence type="ECO:0000313" key="2">
    <source>
        <dbReference type="Proteomes" id="UP001234202"/>
    </source>
</evidence>
<reference evidence="1" key="1">
    <citation type="submission" date="2023-04" db="EMBL/GenBank/DDBJ databases">
        <title>Draft Genome sequencing of Naganishia species isolated from polar environments using Oxford Nanopore Technology.</title>
        <authorList>
            <person name="Leo P."/>
            <person name="Venkateswaran K."/>
        </authorList>
    </citation>
    <scope>NUCLEOTIDE SEQUENCE</scope>
    <source>
        <strain evidence="1">DBVPG 5303</strain>
    </source>
</reference>